<dbReference type="InterPro" id="IPR011990">
    <property type="entry name" value="TPR-like_helical_dom_sf"/>
</dbReference>
<proteinExistence type="predicted"/>
<dbReference type="STRING" id="1802772.A3H60_00750"/>
<feature type="transmembrane region" description="Helical" evidence="4">
    <location>
        <begin position="256"/>
        <end position="276"/>
    </location>
</feature>
<feature type="transmembrane region" description="Helical" evidence="4">
    <location>
        <begin position="401"/>
        <end position="419"/>
    </location>
</feature>
<dbReference type="PANTHER" id="PTHR44943:SF8">
    <property type="entry name" value="TPR REPEAT-CONTAINING PROTEIN MJ0263"/>
    <property type="match status" value="1"/>
</dbReference>
<feature type="repeat" description="TPR" evidence="3">
    <location>
        <begin position="652"/>
        <end position="685"/>
    </location>
</feature>
<feature type="transmembrane region" description="Helical" evidence="4">
    <location>
        <begin position="67"/>
        <end position="87"/>
    </location>
</feature>
<dbReference type="Pfam" id="PF13432">
    <property type="entry name" value="TPR_16"/>
    <property type="match status" value="1"/>
</dbReference>
<dbReference type="Proteomes" id="UP000177202">
    <property type="component" value="Unassembled WGS sequence"/>
</dbReference>
<feature type="transmembrane region" description="Helical" evidence="4">
    <location>
        <begin position="37"/>
        <end position="55"/>
    </location>
</feature>
<comment type="caution">
    <text evidence="5">The sequence shown here is derived from an EMBL/GenBank/DDBJ whole genome shotgun (WGS) entry which is preliminary data.</text>
</comment>
<dbReference type="PANTHER" id="PTHR44943">
    <property type="entry name" value="CELLULOSE SYNTHASE OPERON PROTEIN C"/>
    <property type="match status" value="1"/>
</dbReference>
<feature type="transmembrane region" description="Helical" evidence="4">
    <location>
        <begin position="425"/>
        <end position="447"/>
    </location>
</feature>
<name>A0A1G2UJM3_9BACT</name>
<feature type="transmembrane region" description="Helical" evidence="4">
    <location>
        <begin position="371"/>
        <end position="389"/>
    </location>
</feature>
<dbReference type="InterPro" id="IPR019734">
    <property type="entry name" value="TPR_rpt"/>
</dbReference>
<dbReference type="Pfam" id="PF14559">
    <property type="entry name" value="TPR_19"/>
    <property type="match status" value="1"/>
</dbReference>
<dbReference type="EMBL" id="MHWP01000030">
    <property type="protein sequence ID" value="OHB09626.1"/>
    <property type="molecule type" value="Genomic_DNA"/>
</dbReference>
<feature type="transmembrane region" description="Helical" evidence="4">
    <location>
        <begin position="203"/>
        <end position="236"/>
    </location>
</feature>
<feature type="transmembrane region" description="Helical" evidence="4">
    <location>
        <begin position="170"/>
        <end position="191"/>
    </location>
</feature>
<dbReference type="SMART" id="SM00028">
    <property type="entry name" value="TPR"/>
    <property type="match status" value="3"/>
</dbReference>
<evidence type="ECO:0000256" key="3">
    <source>
        <dbReference type="PROSITE-ProRule" id="PRU00339"/>
    </source>
</evidence>
<feature type="transmembrane region" description="Helical" evidence="4">
    <location>
        <begin position="126"/>
        <end position="150"/>
    </location>
</feature>
<feature type="repeat" description="TPR" evidence="3">
    <location>
        <begin position="720"/>
        <end position="753"/>
    </location>
</feature>
<dbReference type="SUPFAM" id="SSF48452">
    <property type="entry name" value="TPR-like"/>
    <property type="match status" value="1"/>
</dbReference>
<evidence type="ECO:0000256" key="2">
    <source>
        <dbReference type="ARBA" id="ARBA00022803"/>
    </source>
</evidence>
<feature type="transmembrane region" description="Helical" evidence="4">
    <location>
        <begin position="9"/>
        <end position="31"/>
    </location>
</feature>
<evidence type="ECO:0000313" key="5">
    <source>
        <dbReference type="EMBL" id="OHB09626.1"/>
    </source>
</evidence>
<keyword evidence="4" id="KW-1133">Transmembrane helix</keyword>
<dbReference type="Gene3D" id="1.25.40.10">
    <property type="entry name" value="Tetratricopeptide repeat domain"/>
    <property type="match status" value="1"/>
</dbReference>
<evidence type="ECO:0000313" key="6">
    <source>
        <dbReference type="Proteomes" id="UP000177202"/>
    </source>
</evidence>
<keyword evidence="4" id="KW-0812">Transmembrane</keyword>
<feature type="repeat" description="TPR" evidence="3">
    <location>
        <begin position="686"/>
        <end position="719"/>
    </location>
</feature>
<protein>
    <submittedName>
        <fullName evidence="5">Uncharacterized protein</fullName>
    </submittedName>
</protein>
<evidence type="ECO:0000256" key="1">
    <source>
        <dbReference type="ARBA" id="ARBA00022737"/>
    </source>
</evidence>
<keyword evidence="4" id="KW-0472">Membrane</keyword>
<feature type="transmembrane region" description="Helical" evidence="4">
    <location>
        <begin position="99"/>
        <end position="119"/>
    </location>
</feature>
<dbReference type="InterPro" id="IPR051685">
    <property type="entry name" value="Ycf3/AcsC/BcsC/TPR_MFPF"/>
</dbReference>
<dbReference type="PROSITE" id="PS50005">
    <property type="entry name" value="TPR"/>
    <property type="match status" value="3"/>
</dbReference>
<accession>A0A1G2UJM3</accession>
<keyword evidence="1" id="KW-0677">Repeat</keyword>
<sequence length="776" mass="84002">MLQNYKTSFLVALALIFLLPLFFIPAGVLGLPVAKSVLVIFGIVVATLVFLSEIWREGKLNIPWHPFALIAVLLPLVYLLSALLSTPSSLSLFGYNFEAGTFGFVLLGSLLLVLVGLIFTDASKMLRVLATFSISISVVAVFVAIKVFFGGEFLVWGNFFGNMGNPIGDWTDLAVSFGLLSVLSILMLGMIPMKKSLRSLLYSVFGLSTVLLVIVNFSIAFILTLGASVLLFFYFSKMEKHFFNTAPTLPQMSAHFFLKPTFLPIVLGVISLVFLINPTVSKTQGTLGNVVAKTFKVENISVRPSFSATLGISKAVLSQEALLGSGPNTFGRDWLIYKPADVNVTPFWAVAFPFGIGFIPTQIVATGILGTISWLAFFAFLIFLGVRALSNTPESRATRFALVSVFLATLFLWVSSFLYAPSETILILAFIFSGLLMAVSTETGIIPSRIISLKESPRARFVSTSLLVLIALGALSLGWVGFEKTASALHFKKAIDLSNTAGTSLEEIESQLDKALKFAPADVHYVALSRINFAKAQTAANNTTGTPKENQAIFEEALRESIEAARSAVSVNSAGFQNWVSLGVIYSALVPAPLSVEGAYENAQFAYNEAFKKNPANPELPLLLARLELSKGDVEAGRSFIRNSIALKEDYADAYLMLAQLEIQEGNVAEAIASAEKLALLRPDNPGIHFELGLLKYSNKDYTGAVPVLSQALTLAPDYANAQYYLGLSLARLGRLNEALLQFNALSLTNPDNGEVQSIIKELEAGKKSFLNSAAR</sequence>
<reference evidence="5 6" key="1">
    <citation type="journal article" date="2016" name="Nat. Commun.">
        <title>Thousands of microbial genomes shed light on interconnected biogeochemical processes in an aquifer system.</title>
        <authorList>
            <person name="Anantharaman K."/>
            <person name="Brown C.T."/>
            <person name="Hug L.A."/>
            <person name="Sharon I."/>
            <person name="Castelle C.J."/>
            <person name="Probst A.J."/>
            <person name="Thomas B.C."/>
            <person name="Singh A."/>
            <person name="Wilkins M.J."/>
            <person name="Karaoz U."/>
            <person name="Brodie E.L."/>
            <person name="Williams K.H."/>
            <person name="Hubbard S.S."/>
            <person name="Banfield J.F."/>
        </authorList>
    </citation>
    <scope>NUCLEOTIDE SEQUENCE [LARGE SCALE GENOMIC DNA]</scope>
</reference>
<gene>
    <name evidence="5" type="ORF">A3H60_00750</name>
</gene>
<feature type="transmembrane region" description="Helical" evidence="4">
    <location>
        <begin position="347"/>
        <end position="365"/>
    </location>
</feature>
<evidence type="ECO:0000256" key="4">
    <source>
        <dbReference type="SAM" id="Phobius"/>
    </source>
</evidence>
<keyword evidence="2 3" id="KW-0802">TPR repeat</keyword>
<organism evidence="5 6">
    <name type="scientific">Candidatus Zambryskibacteria bacterium RIFCSPLOWO2_02_FULL_44_12b</name>
    <dbReference type="NCBI Taxonomy" id="1802772"/>
    <lineage>
        <taxon>Bacteria</taxon>
        <taxon>Candidatus Zambryskiibacteriota</taxon>
    </lineage>
</organism>
<dbReference type="AlphaFoldDB" id="A0A1G2UJM3"/>
<feature type="transmembrane region" description="Helical" evidence="4">
    <location>
        <begin position="459"/>
        <end position="482"/>
    </location>
</feature>